<dbReference type="AlphaFoldDB" id="A0A8T0AA07"/>
<dbReference type="EMBL" id="JABFDY010000026">
    <property type="protein sequence ID" value="KAF7688131.1"/>
    <property type="molecule type" value="Genomic_DNA"/>
</dbReference>
<accession>A0A8T0AA07</accession>
<dbReference type="Proteomes" id="UP000606274">
    <property type="component" value="Unassembled WGS sequence"/>
</dbReference>
<protein>
    <recommendedName>
        <fullName evidence="1">Integrase zinc-binding domain-containing protein</fullName>
    </recommendedName>
</protein>
<evidence type="ECO:0000313" key="3">
    <source>
        <dbReference type="Proteomes" id="UP000606274"/>
    </source>
</evidence>
<comment type="caution">
    <text evidence="2">The sequence shown here is derived from an EMBL/GenBank/DDBJ whole genome shotgun (WGS) entry which is preliminary data.</text>
</comment>
<gene>
    <name evidence="2" type="ORF">HF521_014137</name>
</gene>
<name>A0A8T0AA07_SILME</name>
<dbReference type="Pfam" id="PF17921">
    <property type="entry name" value="Integrase_H2C2"/>
    <property type="match status" value="1"/>
</dbReference>
<evidence type="ECO:0000259" key="1">
    <source>
        <dbReference type="Pfam" id="PF17921"/>
    </source>
</evidence>
<evidence type="ECO:0000313" key="2">
    <source>
        <dbReference type="EMBL" id="KAF7688131.1"/>
    </source>
</evidence>
<keyword evidence="3" id="KW-1185">Reference proteome</keyword>
<feature type="domain" description="Integrase zinc-binding" evidence="1">
    <location>
        <begin position="102"/>
        <end position="130"/>
    </location>
</feature>
<sequence>MHAPTQPRTPTLSVRLDGKITEALLDSDSNISLFPNLPLLLGEDWQGFQKQQFITWGKAKSSRGRKPLRRAWKQTHTALMAHEREAQDTRLEDTWGQGTCWIKDRSHWPGMEAEVQRFCQSCPKCQHTTPTEKDHNEEHRQ</sequence>
<dbReference type="InterPro" id="IPR041588">
    <property type="entry name" value="Integrase_H2C2"/>
</dbReference>
<organism evidence="2 3">
    <name type="scientific">Silurus meridionalis</name>
    <name type="common">Southern catfish</name>
    <name type="synonym">Silurus soldatovi meridionalis</name>
    <dbReference type="NCBI Taxonomy" id="175797"/>
    <lineage>
        <taxon>Eukaryota</taxon>
        <taxon>Metazoa</taxon>
        <taxon>Chordata</taxon>
        <taxon>Craniata</taxon>
        <taxon>Vertebrata</taxon>
        <taxon>Euteleostomi</taxon>
        <taxon>Actinopterygii</taxon>
        <taxon>Neopterygii</taxon>
        <taxon>Teleostei</taxon>
        <taxon>Ostariophysi</taxon>
        <taxon>Siluriformes</taxon>
        <taxon>Siluridae</taxon>
        <taxon>Silurus</taxon>
    </lineage>
</organism>
<dbReference type="Gene3D" id="1.10.340.70">
    <property type="match status" value="1"/>
</dbReference>
<reference evidence="2" key="1">
    <citation type="submission" date="2020-08" db="EMBL/GenBank/DDBJ databases">
        <title>Chromosome-level assembly of Southern catfish (Silurus meridionalis) provides insights into visual adaptation to the nocturnal and benthic lifestyles.</title>
        <authorList>
            <person name="Zhang Y."/>
            <person name="Wang D."/>
            <person name="Peng Z."/>
        </authorList>
    </citation>
    <scope>NUCLEOTIDE SEQUENCE</scope>
    <source>
        <strain evidence="2">SWU-2019-XX</strain>
        <tissue evidence="2">Muscle</tissue>
    </source>
</reference>
<proteinExistence type="predicted"/>